<comment type="caution">
    <text evidence="1">The sequence shown here is derived from an EMBL/GenBank/DDBJ whole genome shotgun (WGS) entry which is preliminary data.</text>
</comment>
<organism evidence="1 2">
    <name type="scientific">Apiospora aurea</name>
    <dbReference type="NCBI Taxonomy" id="335848"/>
    <lineage>
        <taxon>Eukaryota</taxon>
        <taxon>Fungi</taxon>
        <taxon>Dikarya</taxon>
        <taxon>Ascomycota</taxon>
        <taxon>Pezizomycotina</taxon>
        <taxon>Sordariomycetes</taxon>
        <taxon>Xylariomycetidae</taxon>
        <taxon>Amphisphaeriales</taxon>
        <taxon>Apiosporaceae</taxon>
        <taxon>Apiospora</taxon>
    </lineage>
</organism>
<accession>A0ABR1R157</accession>
<evidence type="ECO:0000313" key="2">
    <source>
        <dbReference type="Proteomes" id="UP001391051"/>
    </source>
</evidence>
<dbReference type="Proteomes" id="UP001391051">
    <property type="component" value="Unassembled WGS sequence"/>
</dbReference>
<gene>
    <name evidence="1" type="ORF">PG986_002302</name>
</gene>
<reference evidence="1 2" key="1">
    <citation type="submission" date="2023-01" db="EMBL/GenBank/DDBJ databases">
        <title>Analysis of 21 Apiospora genomes using comparative genomics revels a genus with tremendous synthesis potential of carbohydrate active enzymes and secondary metabolites.</title>
        <authorList>
            <person name="Sorensen T."/>
        </authorList>
    </citation>
    <scope>NUCLEOTIDE SEQUENCE [LARGE SCALE GENOMIC DNA]</scope>
    <source>
        <strain evidence="1 2">CBS 24483</strain>
    </source>
</reference>
<evidence type="ECO:0000313" key="1">
    <source>
        <dbReference type="EMBL" id="KAK7968025.1"/>
    </source>
</evidence>
<dbReference type="GeneID" id="92071586"/>
<protein>
    <submittedName>
        <fullName evidence="1">Uncharacterized protein</fullName>
    </submittedName>
</protein>
<keyword evidence="2" id="KW-1185">Reference proteome</keyword>
<dbReference type="EMBL" id="JAQQWE010000001">
    <property type="protein sequence ID" value="KAK7968025.1"/>
    <property type="molecule type" value="Genomic_DNA"/>
</dbReference>
<sequence length="205" mass="22786">MGWRAATLTGACCGTGWDLWNAWFTVKLMQQLSLRRGSSAAVVGVRGHLTDQKHAVEIKSSERPNARPHGRFPGSFAWMQLLPKLWAGCASHLLLGRLADGEITRMQMVDVRRRVAHWSRGNYKQEALRRLPALISELKDAVRATPNGQAALVFRGVGLEEIGAEVEAEVDVYSLGQDEGRVISREMINKLWDASGRKKAQSRGR</sequence>
<name>A0ABR1R157_9PEZI</name>
<proteinExistence type="predicted"/>
<dbReference type="RefSeq" id="XP_066707417.1">
    <property type="nucleotide sequence ID" value="XM_066838524.1"/>
</dbReference>